<sequence>MKNINVPMYYLSLSYYLNSAVQQDVNIKFIYTDFYNQSSTLCNVLTLLLGCDSPNRVCYIFLVSKSVISMYVYMFYSIIRFLARTEPYRHLNYVIPSYSSLTQLAPPFIPSSPPSHLSPLAPPFIPPSTLSHLSPHAPPLIPSSPPFRISPLTPSINMDLVSQFCHRCLHSYLIIVLTPLL</sequence>
<organism evidence="2">
    <name type="scientific">Cacopsylla melanoneura</name>
    <dbReference type="NCBI Taxonomy" id="428564"/>
    <lineage>
        <taxon>Eukaryota</taxon>
        <taxon>Metazoa</taxon>
        <taxon>Ecdysozoa</taxon>
        <taxon>Arthropoda</taxon>
        <taxon>Hexapoda</taxon>
        <taxon>Insecta</taxon>
        <taxon>Pterygota</taxon>
        <taxon>Neoptera</taxon>
        <taxon>Paraneoptera</taxon>
        <taxon>Hemiptera</taxon>
        <taxon>Sternorrhyncha</taxon>
        <taxon>Psylloidea</taxon>
        <taxon>Psyllidae</taxon>
        <taxon>Psyllinae</taxon>
        <taxon>Cacopsylla</taxon>
    </lineage>
</organism>
<dbReference type="EMBL" id="HBUF01267924">
    <property type="protein sequence ID" value="CAG6684545.1"/>
    <property type="molecule type" value="Transcribed_RNA"/>
</dbReference>
<name>A0A8D8X7K6_9HEMI</name>
<keyword evidence="1" id="KW-0472">Membrane</keyword>
<feature type="transmembrane region" description="Helical" evidence="1">
    <location>
        <begin position="59"/>
        <end position="79"/>
    </location>
</feature>
<dbReference type="AlphaFoldDB" id="A0A8D8X7K6"/>
<evidence type="ECO:0000313" key="2">
    <source>
        <dbReference type="EMBL" id="CAG6684545.1"/>
    </source>
</evidence>
<accession>A0A8D8X7K6</accession>
<keyword evidence="1" id="KW-0812">Transmembrane</keyword>
<evidence type="ECO:0000256" key="1">
    <source>
        <dbReference type="SAM" id="Phobius"/>
    </source>
</evidence>
<protein>
    <submittedName>
        <fullName evidence="2">Uncharacterized protein</fullName>
    </submittedName>
</protein>
<keyword evidence="1" id="KW-1133">Transmembrane helix</keyword>
<proteinExistence type="predicted"/>
<reference evidence="2" key="1">
    <citation type="submission" date="2021-05" db="EMBL/GenBank/DDBJ databases">
        <authorList>
            <person name="Alioto T."/>
            <person name="Alioto T."/>
            <person name="Gomez Garrido J."/>
        </authorList>
    </citation>
    <scope>NUCLEOTIDE SEQUENCE</scope>
</reference>